<comment type="caution">
    <text evidence="1">The sequence shown here is derived from an EMBL/GenBank/DDBJ whole genome shotgun (WGS) entry which is preliminary data.</text>
</comment>
<dbReference type="AlphaFoldDB" id="A0A7W8XKW9"/>
<protein>
    <submittedName>
        <fullName evidence="1">Uncharacterized protein</fullName>
    </submittedName>
</protein>
<reference evidence="1 2" key="1">
    <citation type="submission" date="2020-08" db="EMBL/GenBank/DDBJ databases">
        <title>Genomic Encyclopedia of Type Strains, Phase IV (KMG-V): Genome sequencing to study the core and pangenomes of soil and plant-associated prokaryotes.</title>
        <authorList>
            <person name="Whitman W."/>
        </authorList>
    </citation>
    <scope>NUCLEOTIDE SEQUENCE [LARGE SCALE GENOMIC DNA]</scope>
    <source>
        <strain evidence="1 2">SEMIA 4034</strain>
    </source>
</reference>
<dbReference type="EMBL" id="JACHBC010000026">
    <property type="protein sequence ID" value="MBB5564634.1"/>
    <property type="molecule type" value="Genomic_DNA"/>
</dbReference>
<dbReference type="Proteomes" id="UP000528824">
    <property type="component" value="Unassembled WGS sequence"/>
</dbReference>
<evidence type="ECO:0000313" key="1">
    <source>
        <dbReference type="EMBL" id="MBB5564634.1"/>
    </source>
</evidence>
<evidence type="ECO:0000313" key="2">
    <source>
        <dbReference type="Proteomes" id="UP000528824"/>
    </source>
</evidence>
<name>A0A7W8XKW9_9HYPH</name>
<accession>A0A7W8XKW9</accession>
<gene>
    <name evidence="1" type="ORF">GGI59_006343</name>
</gene>
<proteinExistence type="predicted"/>
<sequence>MGSRRQRLTYRCVFSKAGKIGTQSRDLQIMLRRAALLVRNAGSITLDDDPEEALRNVSSDLVLTRNDTIRFIAGVDGEEHLSAGAQPR</sequence>
<organism evidence="1 2">
    <name type="scientific">Rhizobium lentis</name>
    <dbReference type="NCBI Taxonomy" id="1138194"/>
    <lineage>
        <taxon>Bacteria</taxon>
        <taxon>Pseudomonadati</taxon>
        <taxon>Pseudomonadota</taxon>
        <taxon>Alphaproteobacteria</taxon>
        <taxon>Hyphomicrobiales</taxon>
        <taxon>Rhizobiaceae</taxon>
        <taxon>Rhizobium/Agrobacterium group</taxon>
        <taxon>Rhizobium</taxon>
    </lineage>
</organism>
<keyword evidence="2" id="KW-1185">Reference proteome</keyword>